<keyword evidence="2" id="KW-1185">Reference proteome</keyword>
<reference evidence="1 2" key="1">
    <citation type="submission" date="2019-07" db="EMBL/GenBank/DDBJ databases">
        <authorList>
            <person name="Cremers G."/>
        </authorList>
    </citation>
    <scope>NUCLEOTIDE SEQUENCE [LARGE SCALE GENOMIC DNA]</scope>
</reference>
<gene>
    <name evidence="1" type="ORF">MELA_00348</name>
</gene>
<dbReference type="AlphaFoldDB" id="A0A564ZFS3"/>
<evidence type="ECO:0000313" key="2">
    <source>
        <dbReference type="Proteomes" id="UP000334340"/>
    </source>
</evidence>
<dbReference type="Proteomes" id="UP000334340">
    <property type="component" value="Unassembled WGS sequence"/>
</dbReference>
<proteinExistence type="predicted"/>
<organism evidence="1 2">
    <name type="scientific">Candidatus Methylomirabilis lanthanidiphila</name>
    <dbReference type="NCBI Taxonomy" id="2211376"/>
    <lineage>
        <taxon>Bacteria</taxon>
        <taxon>Candidatus Methylomirabilota</taxon>
        <taxon>Candidatus Methylomirabilia</taxon>
        <taxon>Candidatus Methylomirabilales</taxon>
        <taxon>Candidatus Methylomirabilaceae</taxon>
        <taxon>Candidatus Methylomirabilis</taxon>
    </lineage>
</organism>
<sequence length="40" mass="4617">MKEERYQRPRMVIASDRRERGNLTVVAGLKDGEIASLRSQ</sequence>
<protein>
    <submittedName>
        <fullName evidence="1">Uncharacterized protein</fullName>
    </submittedName>
</protein>
<name>A0A564ZFS3_9BACT</name>
<evidence type="ECO:0000313" key="1">
    <source>
        <dbReference type="EMBL" id="VUZ83986.1"/>
    </source>
</evidence>
<accession>A0A564ZFS3</accession>
<dbReference type="EMBL" id="CABIKM010000004">
    <property type="protein sequence ID" value="VUZ83986.1"/>
    <property type="molecule type" value="Genomic_DNA"/>
</dbReference>